<dbReference type="EMBL" id="JAFLNF010000003">
    <property type="protein sequence ID" value="MBO0345128.1"/>
    <property type="molecule type" value="Genomic_DNA"/>
</dbReference>
<dbReference type="RefSeq" id="WP_206939513.1">
    <property type="nucleotide sequence ID" value="NZ_JAFLNF010000003.1"/>
</dbReference>
<proteinExistence type="predicted"/>
<gene>
    <name evidence="1" type="ORF">J0X15_07850</name>
</gene>
<evidence type="ECO:0000313" key="1">
    <source>
        <dbReference type="EMBL" id="MBO0345128.1"/>
    </source>
</evidence>
<protein>
    <submittedName>
        <fullName evidence="1">Uncharacterized protein</fullName>
    </submittedName>
</protein>
<dbReference type="Proteomes" id="UP000664779">
    <property type="component" value="Unassembled WGS sequence"/>
</dbReference>
<organism evidence="1 2">
    <name type="scientific">Roseibium limicola</name>
    <dbReference type="NCBI Taxonomy" id="2816037"/>
    <lineage>
        <taxon>Bacteria</taxon>
        <taxon>Pseudomonadati</taxon>
        <taxon>Pseudomonadota</taxon>
        <taxon>Alphaproteobacteria</taxon>
        <taxon>Hyphomicrobiales</taxon>
        <taxon>Stappiaceae</taxon>
        <taxon>Roseibium</taxon>
    </lineage>
</organism>
<name>A0A939J983_9HYPH</name>
<comment type="caution">
    <text evidence="1">The sequence shown here is derived from an EMBL/GenBank/DDBJ whole genome shotgun (WGS) entry which is preliminary data.</text>
</comment>
<evidence type="ECO:0000313" key="2">
    <source>
        <dbReference type="Proteomes" id="UP000664779"/>
    </source>
</evidence>
<keyword evidence="2" id="KW-1185">Reference proteome</keyword>
<accession>A0A939J983</accession>
<sequence>MDRENTMMIGIGHVLAAALLCHFGVTAVLAGGMDAPTGDPQPIPAPARPEGGGCDAYARAYADQFLGSGDPIGDVITRGMEGAAEGGAWGGPRGARRGARAGGAQAVLDNLAAYPGGWQALYDMAYQICSQENAPDCRSSAGVGVKSRGALGARSGACR</sequence>
<dbReference type="AlphaFoldDB" id="A0A939J983"/>
<reference evidence="1" key="1">
    <citation type="submission" date="2021-03" db="EMBL/GenBank/DDBJ databases">
        <title>Roseibium sp. CAU 1637 isolated from Incheon.</title>
        <authorList>
            <person name="Kim W."/>
        </authorList>
    </citation>
    <scope>NUCLEOTIDE SEQUENCE</scope>
    <source>
        <strain evidence="1">CAU 1637</strain>
    </source>
</reference>